<dbReference type="Proteomes" id="UP000712600">
    <property type="component" value="Unassembled WGS sequence"/>
</dbReference>
<dbReference type="AlphaFoldDB" id="A0A8S9NN79"/>
<sequence length="57" mass="6103">MNRKLELIGTRVDVVASCLIAEIGNTSCPTCLSGHELSASCLRLSCLRAKVEQAEIV</sequence>
<proteinExistence type="predicted"/>
<evidence type="ECO:0000313" key="1">
    <source>
        <dbReference type="EMBL" id="KAF3506538.1"/>
    </source>
</evidence>
<reference evidence="1" key="1">
    <citation type="submission" date="2019-12" db="EMBL/GenBank/DDBJ databases">
        <title>Genome sequencing and annotation of Brassica cretica.</title>
        <authorList>
            <person name="Studholme D.J."/>
            <person name="Sarris P."/>
        </authorList>
    </citation>
    <scope>NUCLEOTIDE SEQUENCE</scope>
    <source>
        <strain evidence="1">PFS-109/04</strain>
        <tissue evidence="1">Leaf</tissue>
    </source>
</reference>
<comment type="caution">
    <text evidence="1">The sequence shown here is derived from an EMBL/GenBank/DDBJ whole genome shotgun (WGS) entry which is preliminary data.</text>
</comment>
<evidence type="ECO:0000313" key="2">
    <source>
        <dbReference type="Proteomes" id="UP000712600"/>
    </source>
</evidence>
<accession>A0A8S9NN79</accession>
<gene>
    <name evidence="1" type="ORF">F2Q69_00008695</name>
</gene>
<name>A0A8S9NN79_BRACR</name>
<organism evidence="1 2">
    <name type="scientific">Brassica cretica</name>
    <name type="common">Mustard</name>
    <dbReference type="NCBI Taxonomy" id="69181"/>
    <lineage>
        <taxon>Eukaryota</taxon>
        <taxon>Viridiplantae</taxon>
        <taxon>Streptophyta</taxon>
        <taxon>Embryophyta</taxon>
        <taxon>Tracheophyta</taxon>
        <taxon>Spermatophyta</taxon>
        <taxon>Magnoliopsida</taxon>
        <taxon>eudicotyledons</taxon>
        <taxon>Gunneridae</taxon>
        <taxon>Pentapetalae</taxon>
        <taxon>rosids</taxon>
        <taxon>malvids</taxon>
        <taxon>Brassicales</taxon>
        <taxon>Brassicaceae</taxon>
        <taxon>Brassiceae</taxon>
        <taxon>Brassica</taxon>
    </lineage>
</organism>
<protein>
    <submittedName>
        <fullName evidence="1">Uncharacterized protein</fullName>
    </submittedName>
</protein>
<dbReference type="EMBL" id="QGKX02001521">
    <property type="protein sequence ID" value="KAF3506538.1"/>
    <property type="molecule type" value="Genomic_DNA"/>
</dbReference>